<dbReference type="HOGENOM" id="CLU_3406741_0_0_1"/>
<dbReference type="EMBL" id="CAEY01000437">
    <property type="status" value="NOT_ANNOTATED_CDS"/>
    <property type="molecule type" value="Genomic_DNA"/>
</dbReference>
<dbReference type="EnsemblMetazoa" id="tetur01g02420.1">
    <property type="protein sequence ID" value="tetur01g02420.1"/>
    <property type="gene ID" value="tetur01g02420"/>
</dbReference>
<accession>T1JQ96</accession>
<name>T1JQ96_TETUR</name>
<proteinExistence type="predicted"/>
<organism evidence="2 3">
    <name type="scientific">Tetranychus urticae</name>
    <name type="common">Two-spotted spider mite</name>
    <dbReference type="NCBI Taxonomy" id="32264"/>
    <lineage>
        <taxon>Eukaryota</taxon>
        <taxon>Metazoa</taxon>
        <taxon>Ecdysozoa</taxon>
        <taxon>Arthropoda</taxon>
        <taxon>Chelicerata</taxon>
        <taxon>Arachnida</taxon>
        <taxon>Acari</taxon>
        <taxon>Acariformes</taxon>
        <taxon>Trombidiformes</taxon>
        <taxon>Prostigmata</taxon>
        <taxon>Eleutherengona</taxon>
        <taxon>Raphignathae</taxon>
        <taxon>Tetranychoidea</taxon>
        <taxon>Tetranychidae</taxon>
        <taxon>Tetranychus</taxon>
    </lineage>
</organism>
<feature type="region of interest" description="Disordered" evidence="1">
    <location>
        <begin position="1"/>
        <end position="30"/>
    </location>
</feature>
<evidence type="ECO:0000313" key="3">
    <source>
        <dbReference type="Proteomes" id="UP000015104"/>
    </source>
</evidence>
<keyword evidence="3" id="KW-1185">Reference proteome</keyword>
<evidence type="ECO:0000256" key="1">
    <source>
        <dbReference type="SAM" id="MobiDB-lite"/>
    </source>
</evidence>
<evidence type="ECO:0000313" key="2">
    <source>
        <dbReference type="EnsemblMetazoa" id="tetur01g02420.1"/>
    </source>
</evidence>
<protein>
    <submittedName>
        <fullName evidence="2">Uncharacterized protein</fullName>
    </submittedName>
</protein>
<feature type="compositionally biased region" description="Polar residues" evidence="1">
    <location>
        <begin position="16"/>
        <end position="30"/>
    </location>
</feature>
<sequence length="30" mass="3402">MMVKCDKMTRNKRPNQDYTNTKGGNKPTGS</sequence>
<reference evidence="3" key="1">
    <citation type="submission" date="2011-08" db="EMBL/GenBank/DDBJ databases">
        <authorList>
            <person name="Rombauts S."/>
        </authorList>
    </citation>
    <scope>NUCLEOTIDE SEQUENCE</scope>
    <source>
        <strain evidence="3">London</strain>
    </source>
</reference>
<dbReference type="AlphaFoldDB" id="T1JQ96"/>
<reference evidence="2" key="2">
    <citation type="submission" date="2015-06" db="UniProtKB">
        <authorList>
            <consortium name="EnsemblMetazoa"/>
        </authorList>
    </citation>
    <scope>IDENTIFICATION</scope>
</reference>
<dbReference type="Proteomes" id="UP000015104">
    <property type="component" value="Unassembled WGS sequence"/>
</dbReference>